<dbReference type="Proteomes" id="UP000192731">
    <property type="component" value="Unassembled WGS sequence"/>
</dbReference>
<evidence type="ECO:0000256" key="1">
    <source>
        <dbReference type="SAM" id="Phobius"/>
    </source>
</evidence>
<keyword evidence="1" id="KW-0812">Transmembrane</keyword>
<keyword evidence="1" id="KW-0472">Membrane</keyword>
<organism evidence="2 3">
    <name type="scientific">Desulfonispora thiosulfatigenes DSM 11270</name>
    <dbReference type="NCBI Taxonomy" id="656914"/>
    <lineage>
        <taxon>Bacteria</taxon>
        <taxon>Bacillati</taxon>
        <taxon>Bacillota</taxon>
        <taxon>Clostridia</taxon>
        <taxon>Eubacteriales</taxon>
        <taxon>Peptococcaceae</taxon>
        <taxon>Desulfonispora</taxon>
    </lineage>
</organism>
<dbReference type="AlphaFoldDB" id="A0A1W1VPD6"/>
<reference evidence="2 3" key="1">
    <citation type="submission" date="2017-04" db="EMBL/GenBank/DDBJ databases">
        <authorList>
            <person name="Afonso C.L."/>
            <person name="Miller P.J."/>
            <person name="Scott M.A."/>
            <person name="Spackman E."/>
            <person name="Goraichik I."/>
            <person name="Dimitrov K.M."/>
            <person name="Suarez D.L."/>
            <person name="Swayne D.E."/>
        </authorList>
    </citation>
    <scope>NUCLEOTIDE SEQUENCE [LARGE SCALE GENOMIC DNA]</scope>
    <source>
        <strain evidence="2 3">DSM 11270</strain>
    </source>
</reference>
<name>A0A1W1VPD6_DESTI</name>
<proteinExistence type="predicted"/>
<feature type="transmembrane region" description="Helical" evidence="1">
    <location>
        <begin position="6"/>
        <end position="27"/>
    </location>
</feature>
<dbReference type="EMBL" id="FWWT01000022">
    <property type="protein sequence ID" value="SMB95218.1"/>
    <property type="molecule type" value="Genomic_DNA"/>
</dbReference>
<dbReference type="RefSeq" id="WP_159446336.1">
    <property type="nucleotide sequence ID" value="NZ_FWWT01000022.1"/>
</dbReference>
<evidence type="ECO:0000313" key="2">
    <source>
        <dbReference type="EMBL" id="SMB95218.1"/>
    </source>
</evidence>
<protein>
    <submittedName>
        <fullName evidence="2">Uncharacterized protein</fullName>
    </submittedName>
</protein>
<accession>A0A1W1VPD6</accession>
<keyword evidence="3" id="KW-1185">Reference proteome</keyword>
<gene>
    <name evidence="2" type="ORF">SAMN00017405_0354</name>
</gene>
<keyword evidence="1" id="KW-1133">Transmembrane helix</keyword>
<evidence type="ECO:0000313" key="3">
    <source>
        <dbReference type="Proteomes" id="UP000192731"/>
    </source>
</evidence>
<sequence>MTLYIAVSLLLFLGGLTLFVIGSKVIYPLYLMFIEQKVISNPTKFLKKVK</sequence>